<sequence>MDEANHPMHHVWTVLELVHCIFAYLQPEDLVSMACTARAFRLPALSHVWDEVDDDGISALLQIATDSGELMHVRWSRLEEYAGLIKRAILNSLPKRAREKLNRVLAMRPRRHQPMLPQLQSLHSHPTEPTDLLCTLHFMHEKLERFHLYLPMPADLFENPSGTEWHEPIQAALFRIETELPNLKHLKLIPPSTDLGLISKSFFSNFTQLATYIGNYDALTVDGILGLAQLSTLRVLDFTISLDTSLRSSFVDIRNDLDVPGFSTLEDLQLVQNIDVTLGILEIIQGPLRNLHCTIPQRMSTEDLQQLVKAIASFHATLTSLDISLFDVIPVDTDSGKWQDLVELLRCQKLTYLGVVYDMPGRLFEFTDADLFTIASKLPDLRELWICWTPRPEVKADEEDMGGGLLDESAVTLWGLAQMLQQHPMLDRIHLTSINTSDIHRAASTIEKVTRNVTISAQSMLVSSPSTVALFLDGWLPHCHLRLMEPGDNDDWDVQTSDNSRQVTLIMALVELLRCHAHLATSSIDFRDLKIPEAAMNLGTLLE</sequence>
<dbReference type="Gene3D" id="3.80.10.10">
    <property type="entry name" value="Ribonuclease Inhibitor"/>
    <property type="match status" value="1"/>
</dbReference>
<dbReference type="SUPFAM" id="SSF52047">
    <property type="entry name" value="RNI-like"/>
    <property type="match status" value="1"/>
</dbReference>
<gene>
    <name evidence="2" type="ORF">CALVIDRAFT_560857</name>
</gene>
<evidence type="ECO:0008006" key="4">
    <source>
        <dbReference type="Google" id="ProtNLM"/>
    </source>
</evidence>
<protein>
    <recommendedName>
        <fullName evidence="4">F-box domain-containing protein</fullName>
    </recommendedName>
</protein>
<name>A0A167QV47_CALVF</name>
<keyword evidence="1" id="KW-0732">Signal</keyword>
<evidence type="ECO:0000313" key="2">
    <source>
        <dbReference type="EMBL" id="KZP00270.1"/>
    </source>
</evidence>
<dbReference type="OrthoDB" id="10352075at2759"/>
<keyword evidence="3" id="KW-1185">Reference proteome</keyword>
<organism evidence="2 3">
    <name type="scientific">Calocera viscosa (strain TUFC12733)</name>
    <dbReference type="NCBI Taxonomy" id="1330018"/>
    <lineage>
        <taxon>Eukaryota</taxon>
        <taxon>Fungi</taxon>
        <taxon>Dikarya</taxon>
        <taxon>Basidiomycota</taxon>
        <taxon>Agaricomycotina</taxon>
        <taxon>Dacrymycetes</taxon>
        <taxon>Dacrymycetales</taxon>
        <taxon>Dacrymycetaceae</taxon>
        <taxon>Calocera</taxon>
    </lineage>
</organism>
<proteinExistence type="predicted"/>
<feature type="signal peptide" evidence="1">
    <location>
        <begin position="1"/>
        <end position="23"/>
    </location>
</feature>
<reference evidence="2 3" key="1">
    <citation type="journal article" date="2016" name="Mol. Biol. Evol.">
        <title>Comparative Genomics of Early-Diverging Mushroom-Forming Fungi Provides Insights into the Origins of Lignocellulose Decay Capabilities.</title>
        <authorList>
            <person name="Nagy L.G."/>
            <person name="Riley R."/>
            <person name="Tritt A."/>
            <person name="Adam C."/>
            <person name="Daum C."/>
            <person name="Floudas D."/>
            <person name="Sun H."/>
            <person name="Yadav J.S."/>
            <person name="Pangilinan J."/>
            <person name="Larsson K.H."/>
            <person name="Matsuura K."/>
            <person name="Barry K."/>
            <person name="Labutti K."/>
            <person name="Kuo R."/>
            <person name="Ohm R.A."/>
            <person name="Bhattacharya S.S."/>
            <person name="Shirouzu T."/>
            <person name="Yoshinaga Y."/>
            <person name="Martin F.M."/>
            <person name="Grigoriev I.V."/>
            <person name="Hibbett D.S."/>
        </authorList>
    </citation>
    <scope>NUCLEOTIDE SEQUENCE [LARGE SCALE GENOMIC DNA]</scope>
    <source>
        <strain evidence="2 3">TUFC12733</strain>
    </source>
</reference>
<dbReference type="Proteomes" id="UP000076738">
    <property type="component" value="Unassembled WGS sequence"/>
</dbReference>
<dbReference type="InterPro" id="IPR032675">
    <property type="entry name" value="LRR_dom_sf"/>
</dbReference>
<evidence type="ECO:0000256" key="1">
    <source>
        <dbReference type="SAM" id="SignalP"/>
    </source>
</evidence>
<dbReference type="AlphaFoldDB" id="A0A167QV47"/>
<evidence type="ECO:0000313" key="3">
    <source>
        <dbReference type="Proteomes" id="UP000076738"/>
    </source>
</evidence>
<feature type="chain" id="PRO_5007891669" description="F-box domain-containing protein" evidence="1">
    <location>
        <begin position="24"/>
        <end position="543"/>
    </location>
</feature>
<accession>A0A167QV47</accession>
<dbReference type="EMBL" id="KV417270">
    <property type="protein sequence ID" value="KZP00270.1"/>
    <property type="molecule type" value="Genomic_DNA"/>
</dbReference>